<proteinExistence type="predicted"/>
<dbReference type="AlphaFoldDB" id="A0A0C2CRX2"/>
<name>A0A0C2CRX2_9BACT</name>
<dbReference type="Proteomes" id="UP000031599">
    <property type="component" value="Unassembled WGS sequence"/>
</dbReference>
<sequence>MLLCGCGKSDQQPEGAPSGERTKEPVPEVPKDAPTGPFAAFDFDAAEASWQGSWVLEGEVAGKQVAWMIDGSSLVEFDGTTERKLEFSLYSPCQITYTDVEEGVTGYKSFVFVRDTLHAGLGSSGTVAGDAVIVCDGGKTYVLDAAGACLAWTERFDDWKSEPATCSVAGEGDARKFVVEGHEIAFLDDASLGTAQMKNNVAIKHANFAAAKAALASASEPAGTDAL</sequence>
<protein>
    <submittedName>
        <fullName evidence="2">Uncharacterized protein</fullName>
    </submittedName>
</protein>
<reference evidence="2 3" key="1">
    <citation type="submission" date="2014-12" db="EMBL/GenBank/DDBJ databases">
        <title>Genome assembly of Enhygromyxa salina DSM 15201.</title>
        <authorList>
            <person name="Sharma G."/>
            <person name="Subramanian S."/>
        </authorList>
    </citation>
    <scope>NUCLEOTIDE SEQUENCE [LARGE SCALE GENOMIC DNA]</scope>
    <source>
        <strain evidence="2 3">DSM 15201</strain>
    </source>
</reference>
<feature type="compositionally biased region" description="Basic and acidic residues" evidence="1">
    <location>
        <begin position="20"/>
        <end position="31"/>
    </location>
</feature>
<gene>
    <name evidence="2" type="ORF">DB30_07426</name>
</gene>
<dbReference type="EMBL" id="JMCC02000084">
    <property type="protein sequence ID" value="KIG13931.1"/>
    <property type="molecule type" value="Genomic_DNA"/>
</dbReference>
<comment type="caution">
    <text evidence="2">The sequence shown here is derived from an EMBL/GenBank/DDBJ whole genome shotgun (WGS) entry which is preliminary data.</text>
</comment>
<organism evidence="2 3">
    <name type="scientific">Enhygromyxa salina</name>
    <dbReference type="NCBI Taxonomy" id="215803"/>
    <lineage>
        <taxon>Bacteria</taxon>
        <taxon>Pseudomonadati</taxon>
        <taxon>Myxococcota</taxon>
        <taxon>Polyangia</taxon>
        <taxon>Nannocystales</taxon>
        <taxon>Nannocystaceae</taxon>
        <taxon>Enhygromyxa</taxon>
    </lineage>
</organism>
<evidence type="ECO:0000313" key="2">
    <source>
        <dbReference type="EMBL" id="KIG13931.1"/>
    </source>
</evidence>
<accession>A0A0C2CRX2</accession>
<evidence type="ECO:0000313" key="3">
    <source>
        <dbReference type="Proteomes" id="UP000031599"/>
    </source>
</evidence>
<evidence type="ECO:0000256" key="1">
    <source>
        <dbReference type="SAM" id="MobiDB-lite"/>
    </source>
</evidence>
<feature type="region of interest" description="Disordered" evidence="1">
    <location>
        <begin position="1"/>
        <end position="34"/>
    </location>
</feature>